<protein>
    <submittedName>
        <fullName evidence="1">Uncharacterized protein</fullName>
    </submittedName>
</protein>
<dbReference type="AlphaFoldDB" id="G7NRG5"/>
<sequence length="123" mass="13751">MVDGRTETIINDIFFTEPTPEMSSLPVHSHSSLSLNLISLMIICRGIIKLVIHFRMYCPPRLKAKHIGPTLRPVPLKELRISHWPNECIRHSASVPMATGANGLETKDETKTNAEKCACSVFL</sequence>
<evidence type="ECO:0000313" key="1">
    <source>
        <dbReference type="EMBL" id="EHH30743.1"/>
    </source>
</evidence>
<dbReference type="OrthoDB" id="9540178at2759"/>
<reference evidence="1" key="1">
    <citation type="journal article" date="2011" name="Nat. Biotechnol.">
        <title>Genome sequencing and comparison of two nonhuman primate animal models, the cynomolgus and Chinese rhesus macaques.</title>
        <authorList>
            <person name="Yan G."/>
            <person name="Zhang G."/>
            <person name="Fang X."/>
            <person name="Zhang Y."/>
            <person name="Li C."/>
            <person name="Ling F."/>
            <person name="Cooper D.N."/>
            <person name="Li Q."/>
            <person name="Li Y."/>
            <person name="van Gool A.J."/>
            <person name="Du H."/>
            <person name="Chen J."/>
            <person name="Chen R."/>
            <person name="Zhang P."/>
            <person name="Huang Z."/>
            <person name="Thompson J.R."/>
            <person name="Meng Y."/>
            <person name="Bai Y."/>
            <person name="Wang J."/>
            <person name="Zhuo M."/>
            <person name="Wang T."/>
            <person name="Huang Y."/>
            <person name="Wei L."/>
            <person name="Li J."/>
            <person name="Wang Z."/>
            <person name="Hu H."/>
            <person name="Yang P."/>
            <person name="Le L."/>
            <person name="Stenson P.D."/>
            <person name="Li B."/>
            <person name="Liu X."/>
            <person name="Ball E.V."/>
            <person name="An N."/>
            <person name="Huang Q."/>
            <person name="Zhang Y."/>
            <person name="Fan W."/>
            <person name="Zhang X."/>
            <person name="Li Y."/>
            <person name="Wang W."/>
            <person name="Katze M.G."/>
            <person name="Su B."/>
            <person name="Nielsen R."/>
            <person name="Yang H."/>
            <person name="Wang J."/>
            <person name="Wang X."/>
            <person name="Wang J."/>
        </authorList>
    </citation>
    <scope>NUCLEOTIDE SEQUENCE [LARGE SCALE GENOMIC DNA]</scope>
    <source>
        <strain evidence="1">CR-5</strain>
    </source>
</reference>
<dbReference type="Proteomes" id="UP000013456">
    <property type="component" value="Chromosome X"/>
</dbReference>
<accession>G7NRG5</accession>
<gene>
    <name evidence="1" type="ORF">EGK_20516</name>
</gene>
<dbReference type="EMBL" id="CM001273">
    <property type="protein sequence ID" value="EHH30743.1"/>
    <property type="molecule type" value="Genomic_DNA"/>
</dbReference>
<organism evidence="1">
    <name type="scientific">Macaca mulatta</name>
    <name type="common">Rhesus macaque</name>
    <dbReference type="NCBI Taxonomy" id="9544"/>
    <lineage>
        <taxon>Eukaryota</taxon>
        <taxon>Metazoa</taxon>
        <taxon>Chordata</taxon>
        <taxon>Craniata</taxon>
        <taxon>Vertebrata</taxon>
        <taxon>Euteleostomi</taxon>
        <taxon>Mammalia</taxon>
        <taxon>Eutheria</taxon>
        <taxon>Euarchontoglires</taxon>
        <taxon>Primates</taxon>
        <taxon>Haplorrhini</taxon>
        <taxon>Catarrhini</taxon>
        <taxon>Cercopithecidae</taxon>
        <taxon>Cercopithecinae</taxon>
        <taxon>Macaca</taxon>
    </lineage>
</organism>
<name>G7NRG5_MACMU</name>
<proteinExistence type="predicted"/>